<feature type="domain" description="Auxiliary Activity family 9 catalytic" evidence="16">
    <location>
        <begin position="12"/>
        <end position="64"/>
    </location>
</feature>
<evidence type="ECO:0000256" key="11">
    <source>
        <dbReference type="ARBA" id="ARBA00023277"/>
    </source>
</evidence>
<dbReference type="InterPro" id="IPR005103">
    <property type="entry name" value="AA9_LPMO"/>
</dbReference>
<evidence type="ECO:0000256" key="2">
    <source>
        <dbReference type="ARBA" id="ARBA00004613"/>
    </source>
</evidence>
<comment type="caution">
    <text evidence="17">The sequence shown here is derived from an EMBL/GenBank/DDBJ whole genome shotgun (WGS) entry which is preliminary data.</text>
</comment>
<dbReference type="Gene3D" id="2.70.50.70">
    <property type="match status" value="1"/>
</dbReference>
<keyword evidence="8" id="KW-0186">Copper</keyword>
<keyword evidence="3" id="KW-0964">Secreted</keyword>
<keyword evidence="18" id="KW-1185">Reference proteome</keyword>
<evidence type="ECO:0000256" key="13">
    <source>
        <dbReference type="ARBA" id="ARBA00044502"/>
    </source>
</evidence>
<evidence type="ECO:0000313" key="18">
    <source>
        <dbReference type="Proteomes" id="UP001556367"/>
    </source>
</evidence>
<comment type="subcellular location">
    <subcellularLocation>
        <location evidence="2">Secreted</location>
    </subcellularLocation>
</comment>
<keyword evidence="5" id="KW-0732">Signal</keyword>
<evidence type="ECO:0000259" key="16">
    <source>
        <dbReference type="Pfam" id="PF03443"/>
    </source>
</evidence>
<comment type="similarity">
    <text evidence="13">Belongs to the polysaccharide monooxygenase AA9 family.</text>
</comment>
<dbReference type="Proteomes" id="UP001556367">
    <property type="component" value="Unassembled WGS sequence"/>
</dbReference>
<evidence type="ECO:0000256" key="9">
    <source>
        <dbReference type="ARBA" id="ARBA00023033"/>
    </source>
</evidence>
<comment type="catalytic activity">
    <reaction evidence="14">
        <text>[(1-&gt;4)-beta-D-glucosyl]n+m + reduced acceptor + O2 = 4-dehydro-beta-D-glucosyl-[(1-&gt;4)-beta-D-glucosyl]n-1 + [(1-&gt;4)-beta-D-glucosyl]m + acceptor + H2O.</text>
        <dbReference type="EC" id="1.14.99.56"/>
    </reaction>
</comment>
<keyword evidence="4" id="KW-0479">Metal-binding</keyword>
<evidence type="ECO:0000256" key="14">
    <source>
        <dbReference type="ARBA" id="ARBA00045077"/>
    </source>
</evidence>
<keyword evidence="11" id="KW-0119">Carbohydrate metabolism</keyword>
<keyword evidence="6" id="KW-0136">Cellulose degradation</keyword>
<gene>
    <name evidence="17" type="ORF">HGRIS_006419</name>
</gene>
<reference evidence="18" key="1">
    <citation type="submission" date="2024-06" db="EMBL/GenBank/DDBJ databases">
        <title>Multi-omics analyses provide insights into the biosynthesis of the anticancer antibiotic pleurotin in Hohenbuehelia grisea.</title>
        <authorList>
            <person name="Weaver J.A."/>
            <person name="Alberti F."/>
        </authorList>
    </citation>
    <scope>NUCLEOTIDE SEQUENCE [LARGE SCALE GENOMIC DNA]</scope>
    <source>
        <strain evidence="18">T-177</strain>
    </source>
</reference>
<keyword evidence="10" id="KW-1015">Disulfide bond</keyword>
<evidence type="ECO:0000256" key="10">
    <source>
        <dbReference type="ARBA" id="ARBA00023157"/>
    </source>
</evidence>
<evidence type="ECO:0000256" key="4">
    <source>
        <dbReference type="ARBA" id="ARBA00022723"/>
    </source>
</evidence>
<keyword evidence="7" id="KW-0560">Oxidoreductase</keyword>
<accession>A0ABR3JZU2</accession>
<sequence length="78" mass="8069">MQPLEPGGTSAILALQDAGQYPGAQFYMSCAQIEVSDGGDVLPSTVSFPGAYEETDPGIVTSIFVPNYSPPGPAVFLC</sequence>
<evidence type="ECO:0000256" key="1">
    <source>
        <dbReference type="ARBA" id="ARBA00001973"/>
    </source>
</evidence>
<evidence type="ECO:0000256" key="15">
    <source>
        <dbReference type="ARBA" id="ARBA00047174"/>
    </source>
</evidence>
<dbReference type="Pfam" id="PF03443">
    <property type="entry name" value="AA9"/>
    <property type="match status" value="1"/>
</dbReference>
<protein>
    <recommendedName>
        <fullName evidence="15">lytic cellulose monooxygenase (C4-dehydrogenating)</fullName>
        <ecNumber evidence="15">1.14.99.56</ecNumber>
    </recommendedName>
</protein>
<name>A0ABR3JZU2_9AGAR</name>
<organism evidence="17 18">
    <name type="scientific">Hohenbuehelia grisea</name>
    <dbReference type="NCBI Taxonomy" id="104357"/>
    <lineage>
        <taxon>Eukaryota</taxon>
        <taxon>Fungi</taxon>
        <taxon>Dikarya</taxon>
        <taxon>Basidiomycota</taxon>
        <taxon>Agaricomycotina</taxon>
        <taxon>Agaricomycetes</taxon>
        <taxon>Agaricomycetidae</taxon>
        <taxon>Agaricales</taxon>
        <taxon>Pleurotineae</taxon>
        <taxon>Pleurotaceae</taxon>
        <taxon>Hohenbuehelia</taxon>
    </lineage>
</organism>
<evidence type="ECO:0000256" key="3">
    <source>
        <dbReference type="ARBA" id="ARBA00022525"/>
    </source>
</evidence>
<evidence type="ECO:0000256" key="7">
    <source>
        <dbReference type="ARBA" id="ARBA00023002"/>
    </source>
</evidence>
<dbReference type="EMBL" id="JASNQZ010000001">
    <property type="protein sequence ID" value="KAL0961475.1"/>
    <property type="molecule type" value="Genomic_DNA"/>
</dbReference>
<dbReference type="PANTHER" id="PTHR33353">
    <property type="entry name" value="PUTATIVE (AFU_ORTHOLOGUE AFUA_1G12560)-RELATED"/>
    <property type="match status" value="1"/>
</dbReference>
<comment type="cofactor">
    <cofactor evidence="1">
        <name>Cu(2+)</name>
        <dbReference type="ChEBI" id="CHEBI:29036"/>
    </cofactor>
</comment>
<evidence type="ECO:0000256" key="6">
    <source>
        <dbReference type="ARBA" id="ARBA00023001"/>
    </source>
</evidence>
<keyword evidence="9" id="KW-0503">Monooxygenase</keyword>
<dbReference type="EC" id="1.14.99.56" evidence="15"/>
<dbReference type="InterPro" id="IPR049892">
    <property type="entry name" value="AA9"/>
</dbReference>
<evidence type="ECO:0000256" key="8">
    <source>
        <dbReference type="ARBA" id="ARBA00023008"/>
    </source>
</evidence>
<proteinExistence type="inferred from homology"/>
<dbReference type="PANTHER" id="PTHR33353:SF10">
    <property type="entry name" value="ENDO-BETA-1,4-GLUCANASE D"/>
    <property type="match status" value="1"/>
</dbReference>
<evidence type="ECO:0000256" key="12">
    <source>
        <dbReference type="ARBA" id="ARBA00023326"/>
    </source>
</evidence>
<evidence type="ECO:0000313" key="17">
    <source>
        <dbReference type="EMBL" id="KAL0961475.1"/>
    </source>
</evidence>
<keyword evidence="12" id="KW-0624">Polysaccharide degradation</keyword>
<evidence type="ECO:0000256" key="5">
    <source>
        <dbReference type="ARBA" id="ARBA00022729"/>
    </source>
</evidence>